<dbReference type="GO" id="GO:0009279">
    <property type="term" value="C:cell outer membrane"/>
    <property type="evidence" value="ECO:0007669"/>
    <property type="project" value="UniProtKB-SubCell"/>
</dbReference>
<organism evidence="16 17">
    <name type="scientific">Zhongshania aliphaticivorans</name>
    <dbReference type="NCBI Taxonomy" id="1470434"/>
    <lineage>
        <taxon>Bacteria</taxon>
        <taxon>Pseudomonadati</taxon>
        <taxon>Pseudomonadota</taxon>
        <taxon>Gammaproteobacteria</taxon>
        <taxon>Cellvibrionales</taxon>
        <taxon>Spongiibacteraceae</taxon>
        <taxon>Zhongshania</taxon>
    </lineage>
</organism>
<accession>A0A127M7B4</accession>
<sequence length="790" mass="86629">MLNSKLRSGALALMVIPAAGFAAGESGRPQLEEVIVTAQKQQQSLQDVPVAVAAVDGAKIRDAGLQRIEELTAYVPNFKMAVTGQGNAVYIRGVGSGDNRGFEQSVGMFIDGIYAGRGQQFQAPFLDIALVEVLKGPQGTLFGKNTIAGAVNITTSRPTEELSGELSYQHNSELGANEMTAVLNIPMGDSFSARAAYKRLDEEGYVENFILDRNEAQRADESLRLALRWDASDKLDVNLKMERSDFGLTGTSFQLTDNTGTFNLYQSNIALPIDLPISLPLPLLSFNLEDEIDPREDGQLDRRKSDKQFAWQPAMTQNNSDAAVLTLDYEVSDTITLTSITGYSQFDFTFNLDADFTDLEFIGTENTEDFTQLSQEFRIAGSAGERIDFIAGVYAHTQELNSTLWLNLDFAALGIPSTLPIPGLSLSLPTQLATYTEFDQTTDSVAVFGQATWNITETLSATFGLRWGQDEKVASKYLDVAEFRSKERTVNPLYAIIAGALNNSENHNISNARKVANVSPAFNLQWYAVEDVMTYFRYAKGFKDGGFNASDTTASQDAFTYEDEEADTFELGIKTTLLDGAATFNAAVFYTEFMDRQVSNFTLTGYVAGNAAESITQGVEADLRWALSERLTVGASMAWLDSYFTSFVDGPCNAEQTDAAYRAGNPDCRQDLSGAGTDYAPEVSASLTSQYIQPIGDAMELRVQLDLNYSDEYFYTQDRDESDLQEAYYKINGRLSLLNFAKGWEVALIAKNLTNEMTRSSGNDVPLFVGAHFAATDAPRSVAVEGVLRF</sequence>
<dbReference type="InterPro" id="IPR036942">
    <property type="entry name" value="Beta-barrel_TonB_sf"/>
</dbReference>
<dbReference type="InterPro" id="IPR039426">
    <property type="entry name" value="TonB-dep_rcpt-like"/>
</dbReference>
<evidence type="ECO:0000256" key="12">
    <source>
        <dbReference type="RuleBase" id="RU003357"/>
    </source>
</evidence>
<dbReference type="KEGG" id="zal:AZF00_12805"/>
<evidence type="ECO:0000259" key="15">
    <source>
        <dbReference type="Pfam" id="PF07715"/>
    </source>
</evidence>
<evidence type="ECO:0000256" key="6">
    <source>
        <dbReference type="ARBA" id="ARBA00023004"/>
    </source>
</evidence>
<dbReference type="PANTHER" id="PTHR32552">
    <property type="entry name" value="FERRICHROME IRON RECEPTOR-RELATED"/>
    <property type="match status" value="1"/>
</dbReference>
<keyword evidence="3 11" id="KW-1134">Transmembrane beta strand</keyword>
<evidence type="ECO:0000256" key="8">
    <source>
        <dbReference type="ARBA" id="ARBA00023077"/>
    </source>
</evidence>
<evidence type="ECO:0000256" key="10">
    <source>
        <dbReference type="ARBA" id="ARBA00023237"/>
    </source>
</evidence>
<keyword evidence="9 11" id="KW-0472">Membrane</keyword>
<keyword evidence="5 11" id="KW-0812">Transmembrane</keyword>
<dbReference type="Pfam" id="PF07715">
    <property type="entry name" value="Plug"/>
    <property type="match status" value="1"/>
</dbReference>
<evidence type="ECO:0000256" key="2">
    <source>
        <dbReference type="ARBA" id="ARBA00022448"/>
    </source>
</evidence>
<dbReference type="EMBL" id="CP014544">
    <property type="protein sequence ID" value="AMO69129.1"/>
    <property type="molecule type" value="Genomic_DNA"/>
</dbReference>
<evidence type="ECO:0000256" key="5">
    <source>
        <dbReference type="ARBA" id="ARBA00022692"/>
    </source>
</evidence>
<gene>
    <name evidence="16" type="ORF">AZF00_12805</name>
</gene>
<dbReference type="Pfam" id="PF00593">
    <property type="entry name" value="TonB_dep_Rec_b-barrel"/>
    <property type="match status" value="1"/>
</dbReference>
<dbReference type="AlphaFoldDB" id="A0A127M7B4"/>
<feature type="signal peptide" evidence="13">
    <location>
        <begin position="1"/>
        <end position="22"/>
    </location>
</feature>
<evidence type="ECO:0000256" key="1">
    <source>
        <dbReference type="ARBA" id="ARBA00004571"/>
    </source>
</evidence>
<evidence type="ECO:0000256" key="13">
    <source>
        <dbReference type="SAM" id="SignalP"/>
    </source>
</evidence>
<keyword evidence="6" id="KW-0408">Iron</keyword>
<dbReference type="InterPro" id="IPR012910">
    <property type="entry name" value="Plug_dom"/>
</dbReference>
<keyword evidence="2 11" id="KW-0813">Transport</keyword>
<evidence type="ECO:0008006" key="18">
    <source>
        <dbReference type="Google" id="ProtNLM"/>
    </source>
</evidence>
<evidence type="ECO:0000313" key="16">
    <source>
        <dbReference type="EMBL" id="AMO69129.1"/>
    </source>
</evidence>
<keyword evidence="7" id="KW-0406">Ion transport</keyword>
<feature type="chain" id="PRO_5007275095" description="TonB-dependent receptor" evidence="13">
    <location>
        <begin position="23"/>
        <end position="790"/>
    </location>
</feature>
<keyword evidence="13" id="KW-0732">Signal</keyword>
<feature type="domain" description="TonB-dependent receptor-like beta-barrel" evidence="14">
    <location>
        <begin position="301"/>
        <end position="753"/>
    </location>
</feature>
<evidence type="ECO:0000256" key="11">
    <source>
        <dbReference type="PROSITE-ProRule" id="PRU01360"/>
    </source>
</evidence>
<comment type="similarity">
    <text evidence="11 12">Belongs to the TonB-dependent receptor family.</text>
</comment>
<dbReference type="GO" id="GO:0006826">
    <property type="term" value="P:iron ion transport"/>
    <property type="evidence" value="ECO:0007669"/>
    <property type="project" value="UniProtKB-KW"/>
</dbReference>
<dbReference type="SUPFAM" id="SSF56935">
    <property type="entry name" value="Porins"/>
    <property type="match status" value="1"/>
</dbReference>
<proteinExistence type="inferred from homology"/>
<dbReference type="PROSITE" id="PS52016">
    <property type="entry name" value="TONB_DEPENDENT_REC_3"/>
    <property type="match status" value="1"/>
</dbReference>
<dbReference type="RefSeq" id="WP_008248748.1">
    <property type="nucleotide sequence ID" value="NZ_CP014544.1"/>
</dbReference>
<evidence type="ECO:0000256" key="4">
    <source>
        <dbReference type="ARBA" id="ARBA00022496"/>
    </source>
</evidence>
<keyword evidence="10 11" id="KW-0998">Cell outer membrane</keyword>
<reference evidence="16 17" key="1">
    <citation type="submission" date="2015-12" db="EMBL/GenBank/DDBJ databases">
        <authorList>
            <person name="Shamseldin A."/>
            <person name="Moawad H."/>
            <person name="Abd El-Rahim W.M."/>
            <person name="Sadowsky M.J."/>
        </authorList>
    </citation>
    <scope>NUCLEOTIDE SEQUENCE [LARGE SCALE GENOMIC DNA]</scope>
    <source>
        <strain evidence="16 17">SM2</strain>
    </source>
</reference>
<feature type="domain" description="TonB-dependent receptor plug" evidence="15">
    <location>
        <begin position="45"/>
        <end position="150"/>
    </location>
</feature>
<evidence type="ECO:0000256" key="7">
    <source>
        <dbReference type="ARBA" id="ARBA00023065"/>
    </source>
</evidence>
<dbReference type="InterPro" id="IPR000531">
    <property type="entry name" value="Beta-barrel_TonB"/>
</dbReference>
<dbReference type="Gene3D" id="2.40.170.20">
    <property type="entry name" value="TonB-dependent receptor, beta-barrel domain"/>
    <property type="match status" value="2"/>
</dbReference>
<dbReference type="Proteomes" id="UP000074119">
    <property type="component" value="Chromosome"/>
</dbReference>
<dbReference type="PANTHER" id="PTHR32552:SF81">
    <property type="entry name" value="TONB-DEPENDENT OUTER MEMBRANE RECEPTOR"/>
    <property type="match status" value="1"/>
</dbReference>
<evidence type="ECO:0000259" key="14">
    <source>
        <dbReference type="Pfam" id="PF00593"/>
    </source>
</evidence>
<protein>
    <recommendedName>
        <fullName evidence="18">TonB-dependent receptor</fullName>
    </recommendedName>
</protein>
<name>A0A127M7B4_9GAMM</name>
<keyword evidence="8 12" id="KW-0798">TonB box</keyword>
<evidence type="ECO:0000313" key="17">
    <source>
        <dbReference type="Proteomes" id="UP000074119"/>
    </source>
</evidence>
<keyword evidence="4" id="KW-0410">Iron transport</keyword>
<dbReference type="STRING" id="1470434.AZF00_12805"/>
<comment type="subcellular location">
    <subcellularLocation>
        <location evidence="1 11">Cell outer membrane</location>
        <topology evidence="1 11">Multi-pass membrane protein</topology>
    </subcellularLocation>
</comment>
<evidence type="ECO:0000256" key="3">
    <source>
        <dbReference type="ARBA" id="ARBA00022452"/>
    </source>
</evidence>
<evidence type="ECO:0000256" key="9">
    <source>
        <dbReference type="ARBA" id="ARBA00023136"/>
    </source>
</evidence>